<sequence>MPIGIQIVAAKYQDLLVLQAAKAYESISFFIMPLAVEKPFLHDEVLN</sequence>
<dbReference type="SUPFAM" id="SSF75304">
    <property type="entry name" value="Amidase signature (AS) enzymes"/>
    <property type="match status" value="1"/>
</dbReference>
<accession>A0ABR8E1U0</accession>
<evidence type="ECO:0000313" key="2">
    <source>
        <dbReference type="Proteomes" id="UP000623440"/>
    </source>
</evidence>
<name>A0ABR8E1U0_9NOSO</name>
<dbReference type="InterPro" id="IPR036928">
    <property type="entry name" value="AS_sf"/>
</dbReference>
<protein>
    <submittedName>
        <fullName evidence="1">Uncharacterized protein</fullName>
    </submittedName>
</protein>
<dbReference type="EMBL" id="JACJSI010000284">
    <property type="protein sequence ID" value="MBD2535495.1"/>
    <property type="molecule type" value="Genomic_DNA"/>
</dbReference>
<gene>
    <name evidence="1" type="ORF">H6G97_41340</name>
</gene>
<dbReference type="RefSeq" id="WP_190946317.1">
    <property type="nucleotide sequence ID" value="NZ_JACJSI010000284.1"/>
</dbReference>
<dbReference type="Proteomes" id="UP000623440">
    <property type="component" value="Unassembled WGS sequence"/>
</dbReference>
<comment type="caution">
    <text evidence="1">The sequence shown here is derived from an EMBL/GenBank/DDBJ whole genome shotgun (WGS) entry which is preliminary data.</text>
</comment>
<proteinExistence type="predicted"/>
<evidence type="ECO:0000313" key="1">
    <source>
        <dbReference type="EMBL" id="MBD2535495.1"/>
    </source>
</evidence>
<organism evidence="1 2">
    <name type="scientific">Nostoc flagelliforme FACHB-838</name>
    <dbReference type="NCBI Taxonomy" id="2692904"/>
    <lineage>
        <taxon>Bacteria</taxon>
        <taxon>Bacillati</taxon>
        <taxon>Cyanobacteriota</taxon>
        <taxon>Cyanophyceae</taxon>
        <taxon>Nostocales</taxon>
        <taxon>Nostocaceae</taxon>
        <taxon>Nostoc</taxon>
    </lineage>
</organism>
<reference evidence="1 2" key="1">
    <citation type="journal article" date="2020" name="ISME J.">
        <title>Comparative genomics reveals insights into cyanobacterial evolution and habitat adaptation.</title>
        <authorList>
            <person name="Chen M.Y."/>
            <person name="Teng W.K."/>
            <person name="Zhao L."/>
            <person name="Hu C.X."/>
            <person name="Zhou Y.K."/>
            <person name="Han B.P."/>
            <person name="Song L.R."/>
            <person name="Shu W.S."/>
        </authorList>
    </citation>
    <scope>NUCLEOTIDE SEQUENCE [LARGE SCALE GENOMIC DNA]</scope>
    <source>
        <strain evidence="1 2">FACHB-838</strain>
    </source>
</reference>
<keyword evidence="2" id="KW-1185">Reference proteome</keyword>